<sequence>MASDPTRLRDLASFVDRKIKSLINNDLKEICRQEGLQVSGVKAALQKRISEEALERLRYRAEHQGRTPPAQSHQSSLARDTTTPISPASHTTAGMPAYPRPAGLPQYHQAPAARAAAPSRASVKFRESPFYQIREALTATKELSGTYTSSS</sequence>
<feature type="region of interest" description="Disordered" evidence="1">
    <location>
        <begin position="59"/>
        <end position="123"/>
    </location>
</feature>
<dbReference type="SUPFAM" id="SSF68906">
    <property type="entry name" value="SAP domain"/>
    <property type="match status" value="1"/>
</dbReference>
<dbReference type="OrthoDB" id="10628420at2759"/>
<dbReference type="InterPro" id="IPR036361">
    <property type="entry name" value="SAP_dom_sf"/>
</dbReference>
<name>A0A9N8PI15_9PEZI</name>
<dbReference type="Gene3D" id="1.10.720.30">
    <property type="entry name" value="SAP domain"/>
    <property type="match status" value="1"/>
</dbReference>
<proteinExistence type="predicted"/>
<keyword evidence="4" id="KW-1185">Reference proteome</keyword>
<organism evidence="3 4">
    <name type="scientific">Aureobasidium mustum</name>
    <dbReference type="NCBI Taxonomy" id="2773714"/>
    <lineage>
        <taxon>Eukaryota</taxon>
        <taxon>Fungi</taxon>
        <taxon>Dikarya</taxon>
        <taxon>Ascomycota</taxon>
        <taxon>Pezizomycotina</taxon>
        <taxon>Dothideomycetes</taxon>
        <taxon>Dothideomycetidae</taxon>
        <taxon>Dothideales</taxon>
        <taxon>Saccotheciaceae</taxon>
        <taxon>Aureobasidium</taxon>
    </lineage>
</organism>
<evidence type="ECO:0000259" key="2">
    <source>
        <dbReference type="PROSITE" id="PS50800"/>
    </source>
</evidence>
<dbReference type="EMBL" id="CAIJEO010000007">
    <property type="protein sequence ID" value="CAD0096477.1"/>
    <property type="molecule type" value="Genomic_DNA"/>
</dbReference>
<dbReference type="AlphaFoldDB" id="A0A9N8PI15"/>
<accession>A0A9N8PI15</accession>
<protein>
    <recommendedName>
        <fullName evidence="2">SAP domain-containing protein</fullName>
    </recommendedName>
</protein>
<dbReference type="Pfam" id="PF02037">
    <property type="entry name" value="SAP"/>
    <property type="match status" value="1"/>
</dbReference>
<evidence type="ECO:0000256" key="1">
    <source>
        <dbReference type="SAM" id="MobiDB-lite"/>
    </source>
</evidence>
<gene>
    <name evidence="3" type="ORF">AWRI4233_LOCUS5732</name>
</gene>
<evidence type="ECO:0000313" key="4">
    <source>
        <dbReference type="Proteomes" id="UP000714618"/>
    </source>
</evidence>
<dbReference type="PROSITE" id="PS50800">
    <property type="entry name" value="SAP"/>
    <property type="match status" value="1"/>
</dbReference>
<feature type="compositionally biased region" description="Polar residues" evidence="1">
    <location>
        <begin position="69"/>
        <end position="92"/>
    </location>
</feature>
<feature type="domain" description="SAP" evidence="2">
    <location>
        <begin position="19"/>
        <end position="53"/>
    </location>
</feature>
<evidence type="ECO:0000313" key="3">
    <source>
        <dbReference type="EMBL" id="CAD0096477.1"/>
    </source>
</evidence>
<comment type="caution">
    <text evidence="3">The sequence shown here is derived from an EMBL/GenBank/DDBJ whole genome shotgun (WGS) entry which is preliminary data.</text>
</comment>
<reference evidence="3" key="1">
    <citation type="submission" date="2020-06" db="EMBL/GenBank/DDBJ databases">
        <authorList>
            <person name="Onetto C."/>
        </authorList>
    </citation>
    <scope>NUCLEOTIDE SEQUENCE</scope>
</reference>
<dbReference type="SMART" id="SM00513">
    <property type="entry name" value="SAP"/>
    <property type="match status" value="1"/>
</dbReference>
<dbReference type="Proteomes" id="UP000714618">
    <property type="component" value="Unassembled WGS sequence"/>
</dbReference>
<feature type="compositionally biased region" description="Low complexity" evidence="1">
    <location>
        <begin position="110"/>
        <end position="122"/>
    </location>
</feature>
<dbReference type="InterPro" id="IPR003034">
    <property type="entry name" value="SAP_dom"/>
</dbReference>